<organism evidence="2 3">
    <name type="scientific">Lentilactobacillus hilgardii (strain ATCC 8290 / DSM 20176 / CCUG 30140 / JCM 1155 / KCTC 3500 / NBRC 15886 / NCIMB 8040 / NRRL B-1843 / 9)</name>
    <dbReference type="NCBI Taxonomy" id="1423757"/>
    <lineage>
        <taxon>Bacteria</taxon>
        <taxon>Bacillati</taxon>
        <taxon>Bacillota</taxon>
        <taxon>Bacilli</taxon>
        <taxon>Lactobacillales</taxon>
        <taxon>Lactobacillaceae</taxon>
        <taxon>Lentilactobacillus</taxon>
    </lineage>
</organism>
<proteinExistence type="predicted"/>
<evidence type="ECO:0000313" key="2">
    <source>
        <dbReference type="EMBL" id="EEI25464.1"/>
    </source>
</evidence>
<evidence type="ECO:0000313" key="3">
    <source>
        <dbReference type="Proteomes" id="UP000003752"/>
    </source>
</evidence>
<dbReference type="Proteomes" id="UP000003752">
    <property type="component" value="Unassembled WGS sequence"/>
</dbReference>
<gene>
    <name evidence="2" type="ORF">HMPREF0519_0413</name>
</gene>
<keyword evidence="3" id="KW-1185">Reference proteome</keyword>
<dbReference type="EMBL" id="ACGP01000088">
    <property type="protein sequence ID" value="EEI25464.1"/>
    <property type="molecule type" value="Genomic_DNA"/>
</dbReference>
<dbReference type="Pfam" id="PF05037">
    <property type="entry name" value="DUF669"/>
    <property type="match status" value="1"/>
</dbReference>
<evidence type="ECO:0000256" key="1">
    <source>
        <dbReference type="SAM" id="MobiDB-lite"/>
    </source>
</evidence>
<dbReference type="AlphaFoldDB" id="C0XGQ2"/>
<feature type="region of interest" description="Disordered" evidence="1">
    <location>
        <begin position="132"/>
        <end position="190"/>
    </location>
</feature>
<protein>
    <recommendedName>
        <fullName evidence="4">DUF669 domain-containing protein</fullName>
    </recommendedName>
</protein>
<evidence type="ECO:0008006" key="4">
    <source>
        <dbReference type="Google" id="ProtNLM"/>
    </source>
</evidence>
<accession>C0XGQ2</accession>
<dbReference type="PATRIC" id="fig|1423757.3.peg.2635"/>
<dbReference type="HOGENOM" id="CLU_109773_0_0_9"/>
<feature type="compositionally biased region" description="Polar residues" evidence="1">
    <location>
        <begin position="151"/>
        <end position="179"/>
    </location>
</feature>
<dbReference type="InterPro" id="IPR007731">
    <property type="entry name" value="DUF669"/>
</dbReference>
<dbReference type="RefSeq" id="WP_003635286.1">
    <property type="nucleotide sequence ID" value="NZ_AZDF01000009.1"/>
</dbReference>
<comment type="caution">
    <text evidence="2">The sequence shown here is derived from an EMBL/GenBank/DDBJ whole genome shotgun (WGS) entry which is preliminary data.</text>
</comment>
<sequence length="190" mass="20964">MSLFITDSNNVFGMSVQEAGLYNVKVIKAQVTKTKDRKLPMLTLDVEVIDGKYKGGQIRFQNLVWDDEDQEHLETSVKRFNTLVMAVGVQDGVAIDSLNQIAQGIQNKQLSVDVEWGNPNNKGQVYLEIRGYHPVNPDGSQPNGVKRPNAGQASPVNNQPQISNPFPNHSNDPFASSKGTIDVKDSDLPF</sequence>
<reference evidence="2 3" key="1">
    <citation type="submission" date="2009-01" db="EMBL/GenBank/DDBJ databases">
        <authorList>
            <person name="Qin X."/>
            <person name="Bachman B."/>
            <person name="Battles P."/>
            <person name="Bell A."/>
            <person name="Bess C."/>
            <person name="Bickham C."/>
            <person name="Chaboub L."/>
            <person name="Chen D."/>
            <person name="Coyle M."/>
            <person name="Deiros D.R."/>
            <person name="Dinh H."/>
            <person name="Forbes L."/>
            <person name="Fowler G."/>
            <person name="Francisco L."/>
            <person name="Fu Q."/>
            <person name="Gubbala S."/>
            <person name="Hale W."/>
            <person name="Han Y."/>
            <person name="Hemphill L."/>
            <person name="Highlander S.K."/>
            <person name="Hirani K."/>
            <person name="Hogues M."/>
            <person name="Jackson L."/>
            <person name="Jakkamsetti A."/>
            <person name="Javaid M."/>
            <person name="Jiang H."/>
            <person name="Korchina V."/>
            <person name="Kovar C."/>
            <person name="Lara F."/>
            <person name="Lee S."/>
            <person name="Mata R."/>
            <person name="Mathew T."/>
            <person name="Moen C."/>
            <person name="Morales K."/>
            <person name="Munidasa M."/>
            <person name="Nazareth L."/>
            <person name="Ngo R."/>
            <person name="Nguyen L."/>
            <person name="Okwuonu G."/>
            <person name="Ongeri F."/>
            <person name="Patil S."/>
            <person name="Petrosino J."/>
            <person name="Pham C."/>
            <person name="Pham P."/>
            <person name="Pu L.-L."/>
            <person name="Puazo M."/>
            <person name="Raj R."/>
            <person name="Reid J."/>
            <person name="Rouhana J."/>
            <person name="Saada N."/>
            <person name="Shang Y."/>
            <person name="Simmons D."/>
            <person name="Thornton R."/>
            <person name="Warren J."/>
            <person name="Weissenberger G."/>
            <person name="Zhang J."/>
            <person name="Zhang L."/>
            <person name="Zhou C."/>
            <person name="Zhu D."/>
            <person name="Muzny D."/>
            <person name="Worley K."/>
            <person name="Gibbs R."/>
        </authorList>
    </citation>
    <scope>NUCLEOTIDE SEQUENCE [LARGE SCALE GENOMIC DNA]</scope>
    <source>
        <strain evidence="3">ATCC 8290 / DSM 20176 / CCUG 30140 / JCM 1155 / KCTC 3500 / NBRC 15886 / NCIMB 8040 / NRRL B-1843 / 9</strain>
    </source>
</reference>
<name>C0XGQ2_LENH9</name>
<feature type="compositionally biased region" description="Basic and acidic residues" evidence="1">
    <location>
        <begin position="181"/>
        <end position="190"/>
    </location>
</feature>